<name>S3Z9F8_BACSE</name>
<comment type="caution">
    <text evidence="1">The sequence shown here is derived from an EMBL/GenBank/DDBJ whole genome shotgun (WGS) entry which is preliminary data.</text>
</comment>
<dbReference type="HOGENOM" id="CLU_3340324_0_0_10"/>
<evidence type="ECO:0000313" key="2">
    <source>
        <dbReference type="Proteomes" id="UP000014614"/>
    </source>
</evidence>
<reference evidence="1 2" key="1">
    <citation type="submission" date="2013-05" db="EMBL/GenBank/DDBJ databases">
        <title>The Genome Sequence of Bacteroides stercoris CC31F.</title>
        <authorList>
            <consortium name="The Broad Institute Genomics Platform"/>
            <person name="Earl A."/>
            <person name="Ward D."/>
            <person name="Feldgarden M."/>
            <person name="Gevers D."/>
            <person name="Oliphant K."/>
            <person name="Allen-Vercoe E."/>
            <person name="Walker B."/>
            <person name="Young S."/>
            <person name="Zeng Q."/>
            <person name="Gargeya S."/>
            <person name="Fitzgerald M."/>
            <person name="Haas B."/>
            <person name="Abouelleil A."/>
            <person name="Allen A.W."/>
            <person name="Alvarado L."/>
            <person name="Arachchi H.M."/>
            <person name="Berlin A.M."/>
            <person name="Chapman S.B."/>
            <person name="Gainer-Dewar J."/>
            <person name="Goldberg J."/>
            <person name="Griggs A."/>
            <person name="Gujja S."/>
            <person name="Hansen M."/>
            <person name="Howarth C."/>
            <person name="Imamovic A."/>
            <person name="Ireland A."/>
            <person name="Larimer J."/>
            <person name="McCowan C."/>
            <person name="Murphy C."/>
            <person name="Pearson M."/>
            <person name="Poon T.W."/>
            <person name="Priest M."/>
            <person name="Roberts A."/>
            <person name="Saif S."/>
            <person name="Shea T."/>
            <person name="Sisk P."/>
            <person name="Sykes S."/>
            <person name="Wortman J."/>
            <person name="Nusbaum C."/>
            <person name="Birren B."/>
        </authorList>
    </citation>
    <scope>NUCLEOTIDE SEQUENCE [LARGE SCALE GENOMIC DNA]</scope>
    <source>
        <strain evidence="1 2">CC31F</strain>
    </source>
</reference>
<protein>
    <submittedName>
        <fullName evidence="1">Uncharacterized protein</fullName>
    </submittedName>
</protein>
<gene>
    <name evidence="1" type="ORF">HMPREF1181_03106</name>
</gene>
<dbReference type="Proteomes" id="UP000014614">
    <property type="component" value="Unassembled WGS sequence"/>
</dbReference>
<evidence type="ECO:0000313" key="1">
    <source>
        <dbReference type="EMBL" id="EPH17415.1"/>
    </source>
</evidence>
<dbReference type="AlphaFoldDB" id="S3Z9F8"/>
<proteinExistence type="predicted"/>
<accession>S3Z9F8</accession>
<dbReference type="EMBL" id="ATFP01000051">
    <property type="protein sequence ID" value="EPH17415.1"/>
    <property type="molecule type" value="Genomic_DNA"/>
</dbReference>
<organism evidence="1 2">
    <name type="scientific">Bacteroides stercoris CC31F</name>
    <dbReference type="NCBI Taxonomy" id="1073351"/>
    <lineage>
        <taxon>Bacteria</taxon>
        <taxon>Pseudomonadati</taxon>
        <taxon>Bacteroidota</taxon>
        <taxon>Bacteroidia</taxon>
        <taxon>Bacteroidales</taxon>
        <taxon>Bacteroidaceae</taxon>
        <taxon>Bacteroides</taxon>
    </lineage>
</organism>
<sequence length="37" mass="4259">MMEKCKSDTKKLYCNGKDMQRYQAAEYANLISPANTL</sequence>